<keyword evidence="3 5" id="KW-0698">rRNA processing</keyword>
<dbReference type="GO" id="GO:0006364">
    <property type="term" value="P:rRNA processing"/>
    <property type="evidence" value="ECO:0007669"/>
    <property type="project" value="UniProtKB-UniRule"/>
</dbReference>
<evidence type="ECO:0000256" key="6">
    <source>
        <dbReference type="SAM" id="MobiDB-lite"/>
    </source>
</evidence>
<proteinExistence type="inferred from homology"/>
<reference evidence="7" key="1">
    <citation type="submission" date="2021-10" db="EMBL/GenBank/DDBJ databases">
        <title>Tropical sea cucumber genome reveals ecological adaptation and Cuvierian tubules defense mechanism.</title>
        <authorList>
            <person name="Chen T."/>
        </authorList>
    </citation>
    <scope>NUCLEOTIDE SEQUENCE</scope>
    <source>
        <strain evidence="7">Nanhai2018</strain>
        <tissue evidence="7">Muscle</tissue>
    </source>
</reference>
<dbReference type="InterPro" id="IPR007144">
    <property type="entry name" value="SSU_processome_Utp11"/>
</dbReference>
<name>A0A9Q1GY47_HOLLE</name>
<dbReference type="PANTHER" id="PTHR12838:SF0">
    <property type="entry name" value="U3 SMALL NUCLEOLAR RNA-ASSOCIATED PROTEIN 11-RELATED"/>
    <property type="match status" value="1"/>
</dbReference>
<evidence type="ECO:0000256" key="4">
    <source>
        <dbReference type="ARBA" id="ARBA00023242"/>
    </source>
</evidence>
<protein>
    <recommendedName>
        <fullName evidence="5">U3 small nucleolar RNA-associated protein 11</fullName>
        <shortName evidence="5">U3 snoRNA-associated protein 11</shortName>
    </recommendedName>
</protein>
<sequence>MSSYNKAQKAAQRVHKERSQLESRKRLGLLEKKKDYRLRARDYQAKKAKIKLLKQKALEKNPDEFYHRMISSKSEDGMTKRLIAEEPITYEQQQLMDSQDIRYVTYKGNVESKKINKMKSSLHLLDASTSRPMNKHTFFVDTKKEEKKFDVAKRLGTHPSLLHRAFNRPKLEDLKTFEFNQKEDDNDEGEELQAQIIEKAKHERYEELVHRIKREQQLSVVGAKMQAKINMKDKGKKVLLKEETPTSPAVYKWYYKRKR</sequence>
<dbReference type="GO" id="GO:0032040">
    <property type="term" value="C:small-subunit processome"/>
    <property type="evidence" value="ECO:0007669"/>
    <property type="project" value="UniProtKB-UniRule"/>
</dbReference>
<dbReference type="AlphaFoldDB" id="A0A9Q1GY47"/>
<evidence type="ECO:0000256" key="1">
    <source>
        <dbReference type="ARBA" id="ARBA00004604"/>
    </source>
</evidence>
<evidence type="ECO:0000256" key="2">
    <source>
        <dbReference type="ARBA" id="ARBA00008105"/>
    </source>
</evidence>
<dbReference type="PIRSF" id="PIRSF015952">
    <property type="entry name" value="U3snoRNP11"/>
    <property type="match status" value="1"/>
</dbReference>
<dbReference type="EMBL" id="JAIZAY010000016">
    <property type="protein sequence ID" value="KAJ8027478.1"/>
    <property type="molecule type" value="Genomic_DNA"/>
</dbReference>
<organism evidence="7 8">
    <name type="scientific">Holothuria leucospilota</name>
    <name type="common">Black long sea cucumber</name>
    <name type="synonym">Mertensiothuria leucospilota</name>
    <dbReference type="NCBI Taxonomy" id="206669"/>
    <lineage>
        <taxon>Eukaryota</taxon>
        <taxon>Metazoa</taxon>
        <taxon>Echinodermata</taxon>
        <taxon>Eleutherozoa</taxon>
        <taxon>Echinozoa</taxon>
        <taxon>Holothuroidea</taxon>
        <taxon>Aspidochirotacea</taxon>
        <taxon>Aspidochirotida</taxon>
        <taxon>Holothuriidae</taxon>
        <taxon>Holothuria</taxon>
    </lineage>
</organism>
<gene>
    <name evidence="7" type="ORF">HOLleu_32630</name>
</gene>
<feature type="region of interest" description="Disordered" evidence="6">
    <location>
        <begin position="1"/>
        <end position="22"/>
    </location>
</feature>
<keyword evidence="8" id="KW-1185">Reference proteome</keyword>
<comment type="subcellular location">
    <subcellularLocation>
        <location evidence="1 5">Nucleus</location>
        <location evidence="1 5">Nucleolus</location>
    </subcellularLocation>
</comment>
<dbReference type="PANTHER" id="PTHR12838">
    <property type="entry name" value="U3 SMALL NUCLEOLAR RNA-ASSOCIATED PROTEIN 11"/>
    <property type="match status" value="1"/>
</dbReference>
<comment type="subunit">
    <text evidence="5">Component of the ribosomal small subunit (SSU) processome.</text>
</comment>
<accession>A0A9Q1GY47</accession>
<evidence type="ECO:0000313" key="7">
    <source>
        <dbReference type="EMBL" id="KAJ8027478.1"/>
    </source>
</evidence>
<evidence type="ECO:0000313" key="8">
    <source>
        <dbReference type="Proteomes" id="UP001152320"/>
    </source>
</evidence>
<dbReference type="Pfam" id="PF03998">
    <property type="entry name" value="Utp11"/>
    <property type="match status" value="1"/>
</dbReference>
<evidence type="ECO:0000256" key="3">
    <source>
        <dbReference type="ARBA" id="ARBA00022552"/>
    </source>
</evidence>
<dbReference type="Proteomes" id="UP001152320">
    <property type="component" value="Chromosome 16"/>
</dbReference>
<evidence type="ECO:0000256" key="5">
    <source>
        <dbReference type="PIRNR" id="PIRNR015952"/>
    </source>
</evidence>
<comment type="function">
    <text evidence="5">Involved in nucleolar processing of pre-18S ribosomal RNA.</text>
</comment>
<keyword evidence="4 5" id="KW-0539">Nucleus</keyword>
<comment type="similarity">
    <text evidence="2 5">Belongs to the UTP11 family.</text>
</comment>
<dbReference type="OrthoDB" id="29058at2759"/>
<comment type="caution">
    <text evidence="7">The sequence shown here is derived from an EMBL/GenBank/DDBJ whole genome shotgun (WGS) entry which is preliminary data.</text>
</comment>